<comment type="function">
    <text evidence="2">Hydrolyzes RNA 2',3'-cyclic phosphodiester to an RNA 2'-phosphomonoester.</text>
</comment>
<dbReference type="EMBL" id="MCGG01000025">
    <property type="protein sequence ID" value="OEJ67059.1"/>
    <property type="molecule type" value="Genomic_DNA"/>
</dbReference>
<dbReference type="GO" id="GO:0008664">
    <property type="term" value="F:RNA 2',3'-cyclic 3'-phosphodiesterase activity"/>
    <property type="evidence" value="ECO:0007669"/>
    <property type="project" value="UniProtKB-EC"/>
</dbReference>
<dbReference type="SUPFAM" id="SSF55144">
    <property type="entry name" value="LigT-like"/>
    <property type="match status" value="1"/>
</dbReference>
<sequence>MIRLFAGLSIPDDHRRTLATIQNGVKDARWIDPENLHITLRFIGEVDEDVAAQIALALGDVTAEPFEVTLKGVGTFGSPPHSLWVGTEDAPSGALAHLYANVESALVRTGLEPEGRKFTPHVTLTRFRRSVNPGRLAEHLSTHAGFCLEPFRVQGFTLFESHLGHKGAHYTPFSTYDLHRNT</sequence>
<evidence type="ECO:0000313" key="5">
    <source>
        <dbReference type="Proteomes" id="UP000095347"/>
    </source>
</evidence>
<feature type="domain" description="Phosphoesterase HXTX" evidence="3">
    <location>
        <begin position="9"/>
        <end position="84"/>
    </location>
</feature>
<dbReference type="NCBIfam" id="TIGR02258">
    <property type="entry name" value="2_5_ligase"/>
    <property type="match status" value="1"/>
</dbReference>
<dbReference type="RefSeq" id="WP_069957889.1">
    <property type="nucleotide sequence ID" value="NZ_MCGG01000025.1"/>
</dbReference>
<gene>
    <name evidence="4" type="ORF">BEN30_09770</name>
</gene>
<reference evidence="5" key="1">
    <citation type="submission" date="2016-07" db="EMBL/GenBank/DDBJ databases">
        <authorList>
            <person name="Florea S."/>
            <person name="Webb J.S."/>
            <person name="Jaromczyk J."/>
            <person name="Schardl C.L."/>
        </authorList>
    </citation>
    <scope>NUCLEOTIDE SEQUENCE [LARGE SCALE GENOMIC DNA]</scope>
    <source>
        <strain evidence="5">MV-1</strain>
    </source>
</reference>
<dbReference type="PANTHER" id="PTHR35561">
    <property type="entry name" value="RNA 2',3'-CYCLIC PHOSPHODIESTERASE"/>
    <property type="match status" value="1"/>
</dbReference>
<keyword evidence="1 2" id="KW-0378">Hydrolase</keyword>
<dbReference type="OrthoDB" id="9793819at2"/>
<dbReference type="PANTHER" id="PTHR35561:SF1">
    <property type="entry name" value="RNA 2',3'-CYCLIC PHOSPHODIESTERASE"/>
    <property type="match status" value="1"/>
</dbReference>
<dbReference type="InterPro" id="IPR004175">
    <property type="entry name" value="RNA_CPDase"/>
</dbReference>
<feature type="active site" description="Proton acceptor" evidence="2">
    <location>
        <position position="121"/>
    </location>
</feature>
<evidence type="ECO:0000256" key="2">
    <source>
        <dbReference type="HAMAP-Rule" id="MF_01940"/>
    </source>
</evidence>
<protein>
    <recommendedName>
        <fullName evidence="2">RNA 2',3'-cyclic phosphodiesterase</fullName>
        <shortName evidence="2">RNA 2',3'-CPDase</shortName>
        <ecNumber evidence="2">3.1.4.58</ecNumber>
    </recommendedName>
</protein>
<feature type="short sequence motif" description="HXTX 1" evidence="2">
    <location>
        <begin position="37"/>
        <end position="40"/>
    </location>
</feature>
<comment type="catalytic activity">
    <reaction evidence="2">
        <text>a 3'-end 2',3'-cyclophospho-ribonucleotide-RNA + H2O = a 3'-end 2'-phospho-ribonucleotide-RNA + H(+)</text>
        <dbReference type="Rhea" id="RHEA:11828"/>
        <dbReference type="Rhea" id="RHEA-COMP:10464"/>
        <dbReference type="Rhea" id="RHEA-COMP:17353"/>
        <dbReference type="ChEBI" id="CHEBI:15377"/>
        <dbReference type="ChEBI" id="CHEBI:15378"/>
        <dbReference type="ChEBI" id="CHEBI:83064"/>
        <dbReference type="ChEBI" id="CHEBI:173113"/>
        <dbReference type="EC" id="3.1.4.58"/>
    </reaction>
</comment>
<dbReference type="Gene3D" id="3.90.1140.10">
    <property type="entry name" value="Cyclic phosphodiesterase"/>
    <property type="match status" value="1"/>
</dbReference>
<dbReference type="Proteomes" id="UP000095347">
    <property type="component" value="Unassembled WGS sequence"/>
</dbReference>
<feature type="domain" description="Phosphoesterase HXTX" evidence="3">
    <location>
        <begin position="88"/>
        <end position="167"/>
    </location>
</feature>
<dbReference type="Pfam" id="PF02834">
    <property type="entry name" value="LigT_PEase"/>
    <property type="match status" value="2"/>
</dbReference>
<dbReference type="GO" id="GO:0016874">
    <property type="term" value="F:ligase activity"/>
    <property type="evidence" value="ECO:0007669"/>
    <property type="project" value="UniProtKB-KW"/>
</dbReference>
<dbReference type="EC" id="3.1.4.58" evidence="2"/>
<dbReference type="GO" id="GO:0004113">
    <property type="term" value="F:2',3'-cyclic-nucleotide 3'-phosphodiesterase activity"/>
    <property type="evidence" value="ECO:0007669"/>
    <property type="project" value="InterPro"/>
</dbReference>
<proteinExistence type="inferred from homology"/>
<dbReference type="STRING" id="28181.BEN30_09770"/>
<comment type="similarity">
    <text evidence="2">Belongs to the 2H phosphoesterase superfamily. ThpR family.</text>
</comment>
<feature type="short sequence motif" description="HXTX 2" evidence="2">
    <location>
        <begin position="121"/>
        <end position="124"/>
    </location>
</feature>
<name>A0A1E5Q7D2_9PROT</name>
<keyword evidence="4" id="KW-0436">Ligase</keyword>
<organism evidence="4 5">
    <name type="scientific">Magnetovibrio blakemorei</name>
    <dbReference type="NCBI Taxonomy" id="28181"/>
    <lineage>
        <taxon>Bacteria</taxon>
        <taxon>Pseudomonadati</taxon>
        <taxon>Pseudomonadota</taxon>
        <taxon>Alphaproteobacteria</taxon>
        <taxon>Rhodospirillales</taxon>
        <taxon>Magnetovibrionaceae</taxon>
        <taxon>Magnetovibrio</taxon>
    </lineage>
</organism>
<keyword evidence="5" id="KW-1185">Reference proteome</keyword>
<dbReference type="HAMAP" id="MF_01940">
    <property type="entry name" value="RNA_CPDase"/>
    <property type="match status" value="1"/>
</dbReference>
<accession>A0A1E5Q7D2</accession>
<comment type="caution">
    <text evidence="4">The sequence shown here is derived from an EMBL/GenBank/DDBJ whole genome shotgun (WGS) entry which is preliminary data.</text>
</comment>
<evidence type="ECO:0000256" key="1">
    <source>
        <dbReference type="ARBA" id="ARBA00022801"/>
    </source>
</evidence>
<evidence type="ECO:0000313" key="4">
    <source>
        <dbReference type="EMBL" id="OEJ67059.1"/>
    </source>
</evidence>
<evidence type="ECO:0000259" key="3">
    <source>
        <dbReference type="Pfam" id="PF02834"/>
    </source>
</evidence>
<dbReference type="InterPro" id="IPR014051">
    <property type="entry name" value="Phosphoesterase_HXTX"/>
</dbReference>
<dbReference type="AlphaFoldDB" id="A0A1E5Q7D2"/>
<feature type="active site" description="Proton donor" evidence="2">
    <location>
        <position position="37"/>
    </location>
</feature>
<dbReference type="InterPro" id="IPR009097">
    <property type="entry name" value="Cyclic_Pdiesterase"/>
</dbReference>